<keyword evidence="2 6" id="KW-0288">FMN</keyword>
<dbReference type="Pfam" id="PF00296">
    <property type="entry name" value="Bac_luciferase"/>
    <property type="match status" value="1"/>
</dbReference>
<evidence type="ECO:0000313" key="9">
    <source>
        <dbReference type="Proteomes" id="UP000238083"/>
    </source>
</evidence>
<dbReference type="RefSeq" id="WP_106214847.1">
    <property type="nucleotide sequence ID" value="NZ_PVZF01000014.1"/>
</dbReference>
<keyword evidence="9" id="KW-1185">Reference proteome</keyword>
<keyword evidence="4 8" id="KW-0503">Monooxygenase</keyword>
<evidence type="ECO:0000256" key="4">
    <source>
        <dbReference type="ARBA" id="ARBA00023033"/>
    </source>
</evidence>
<protein>
    <submittedName>
        <fullName evidence="8">FMN-dependent oxidoreductase (Nitrilotriacetate monooxygenase family)</fullName>
    </submittedName>
</protein>
<evidence type="ECO:0000256" key="6">
    <source>
        <dbReference type="PIRSR" id="PIRSR000337-1"/>
    </source>
</evidence>
<dbReference type="PANTHER" id="PTHR30011">
    <property type="entry name" value="ALKANESULFONATE MONOOXYGENASE-RELATED"/>
    <property type="match status" value="1"/>
</dbReference>
<dbReference type="EMBL" id="PVZF01000014">
    <property type="protein sequence ID" value="PRY11200.1"/>
    <property type="molecule type" value="Genomic_DNA"/>
</dbReference>
<comment type="caution">
    <text evidence="8">The sequence shown here is derived from an EMBL/GenBank/DDBJ whole genome shotgun (WGS) entry which is preliminary data.</text>
</comment>
<organism evidence="8 9">
    <name type="scientific">Kineococcus rhizosphaerae</name>
    <dbReference type="NCBI Taxonomy" id="559628"/>
    <lineage>
        <taxon>Bacteria</taxon>
        <taxon>Bacillati</taxon>
        <taxon>Actinomycetota</taxon>
        <taxon>Actinomycetes</taxon>
        <taxon>Kineosporiales</taxon>
        <taxon>Kineosporiaceae</taxon>
        <taxon>Kineococcus</taxon>
    </lineage>
</organism>
<dbReference type="SUPFAM" id="SSF51679">
    <property type="entry name" value="Bacterial luciferase-like"/>
    <property type="match status" value="1"/>
</dbReference>
<feature type="binding site" evidence="6">
    <location>
        <position position="228"/>
    </location>
    <ligand>
        <name>FMN</name>
        <dbReference type="ChEBI" id="CHEBI:58210"/>
    </ligand>
</feature>
<evidence type="ECO:0000256" key="3">
    <source>
        <dbReference type="ARBA" id="ARBA00023002"/>
    </source>
</evidence>
<evidence type="ECO:0000313" key="8">
    <source>
        <dbReference type="EMBL" id="PRY11200.1"/>
    </source>
</evidence>
<evidence type="ECO:0000256" key="1">
    <source>
        <dbReference type="ARBA" id="ARBA00022630"/>
    </source>
</evidence>
<feature type="binding site" evidence="6">
    <location>
        <position position="157"/>
    </location>
    <ligand>
        <name>FMN</name>
        <dbReference type="ChEBI" id="CHEBI:58210"/>
    </ligand>
</feature>
<comment type="similarity">
    <text evidence="5">Belongs to the NtaA/SnaA/DszA monooxygenase family.</text>
</comment>
<dbReference type="AlphaFoldDB" id="A0A2T0QYB2"/>
<dbReference type="InterPro" id="IPR051260">
    <property type="entry name" value="Diverse_substr_monoxygenases"/>
</dbReference>
<dbReference type="InterPro" id="IPR036661">
    <property type="entry name" value="Luciferase-like_sf"/>
</dbReference>
<dbReference type="PANTHER" id="PTHR30011:SF16">
    <property type="entry name" value="C2H2 FINGER DOMAIN TRANSCRIPTION FACTOR (EUROFUNG)-RELATED"/>
    <property type="match status" value="1"/>
</dbReference>
<evidence type="ECO:0000256" key="2">
    <source>
        <dbReference type="ARBA" id="ARBA00022643"/>
    </source>
</evidence>
<gene>
    <name evidence="8" type="ORF">CLV37_114155</name>
</gene>
<dbReference type="InterPro" id="IPR011251">
    <property type="entry name" value="Luciferase-like_dom"/>
</dbReference>
<dbReference type="Proteomes" id="UP000238083">
    <property type="component" value="Unassembled WGS sequence"/>
</dbReference>
<feature type="binding site" evidence="6">
    <location>
        <position position="97"/>
    </location>
    <ligand>
        <name>FMN</name>
        <dbReference type="ChEBI" id="CHEBI:58210"/>
    </ligand>
</feature>
<dbReference type="NCBIfam" id="TIGR03860">
    <property type="entry name" value="FMN_nitrolo"/>
    <property type="match status" value="1"/>
</dbReference>
<dbReference type="PIRSF" id="PIRSF000337">
    <property type="entry name" value="NTA_MOA"/>
    <property type="match status" value="1"/>
</dbReference>
<keyword evidence="1 6" id="KW-0285">Flavoprotein</keyword>
<feature type="binding site" evidence="6">
    <location>
        <position position="153"/>
    </location>
    <ligand>
        <name>FMN</name>
        <dbReference type="ChEBI" id="CHEBI:58210"/>
    </ligand>
</feature>
<feature type="binding site" evidence="6">
    <location>
        <position position="51"/>
    </location>
    <ligand>
        <name>FMN</name>
        <dbReference type="ChEBI" id="CHEBI:58210"/>
    </ligand>
</feature>
<accession>A0A2T0QYB2</accession>
<keyword evidence="3" id="KW-0560">Oxidoreductase</keyword>
<name>A0A2T0QYB2_9ACTN</name>
<evidence type="ECO:0000256" key="5">
    <source>
        <dbReference type="ARBA" id="ARBA00033748"/>
    </source>
</evidence>
<dbReference type="OrthoDB" id="9814695at2"/>
<dbReference type="Gene3D" id="3.20.20.30">
    <property type="entry name" value="Luciferase-like domain"/>
    <property type="match status" value="1"/>
</dbReference>
<feature type="domain" description="Luciferase-like" evidence="7">
    <location>
        <begin position="18"/>
        <end position="386"/>
    </location>
</feature>
<proteinExistence type="inferred from homology"/>
<sequence length="436" mass="48231">MHLGWFTNYLTPSWNREFSGRAGDTWMSGDFHVNLARRLEEARFDYLLLEDSSYVSNAYGGSFELELRQMARAPKNDPVPLAAAIARETRHLGLVVTANTTFYPPYLLARTIRTLDHLSRGRAGWNVVTGAPDQARANFGLREESLRDGASAHDLRYDVAEEFIELVVRLWESWEEDAVVADHATDTYVDAAKVHTVDFEGKWYSSRGPLNSPPSPQYRPVICQAGGSARGRAFAGRHADTVVALPKGVEQMRAHVDDVRRAAEAAGRDPAACKVLFIVTPTIAETDAEARAVRERQFSRRDERARQRLAMMSGGAVDWSRFDLDAPLPAMPDDGQSITAEFARRHAGKTFRDALVDDQTESVELVGSPDTVAARMVETLEATGGDGFLFYSGSGQLTMRFVDEVVDGVVPVLQRTGHARREYSATTLTGHLRDGA</sequence>
<reference evidence="8 9" key="1">
    <citation type="submission" date="2018-03" db="EMBL/GenBank/DDBJ databases">
        <title>Genomic Encyclopedia of Archaeal and Bacterial Type Strains, Phase II (KMG-II): from individual species to whole genera.</title>
        <authorList>
            <person name="Goeker M."/>
        </authorList>
    </citation>
    <scope>NUCLEOTIDE SEQUENCE [LARGE SCALE GENOMIC DNA]</scope>
    <source>
        <strain evidence="8 9">DSM 19711</strain>
    </source>
</reference>
<dbReference type="InterPro" id="IPR016215">
    <property type="entry name" value="NTA_MOA"/>
</dbReference>
<dbReference type="GO" id="GO:0004497">
    <property type="term" value="F:monooxygenase activity"/>
    <property type="evidence" value="ECO:0007669"/>
    <property type="project" value="UniProtKB-KW"/>
</dbReference>
<evidence type="ECO:0000259" key="7">
    <source>
        <dbReference type="Pfam" id="PF00296"/>
    </source>
</evidence>
<dbReference type="GO" id="GO:0016705">
    <property type="term" value="F:oxidoreductase activity, acting on paired donors, with incorporation or reduction of molecular oxygen"/>
    <property type="evidence" value="ECO:0007669"/>
    <property type="project" value="InterPro"/>
</dbReference>